<gene>
    <name evidence="2" type="ORF">S01H1_65713</name>
</gene>
<dbReference type="EMBL" id="BARS01043401">
    <property type="protein sequence ID" value="GAG39255.1"/>
    <property type="molecule type" value="Genomic_DNA"/>
</dbReference>
<protein>
    <submittedName>
        <fullName evidence="2">Uncharacterized protein</fullName>
    </submittedName>
</protein>
<evidence type="ECO:0000256" key="1">
    <source>
        <dbReference type="SAM" id="MobiDB-lite"/>
    </source>
</evidence>
<sequence length="250" mass="27780">TYLEAKVRVKPPTYSASGIDNLPCPTKLSLDAETGMQCLCRRITIADSNGVTLEEIDNYNTLVSLMYDYQTNDSLRGKRALTEGSGFPVSDSRGTNGTTRSTANQTRNNNYWRNEHGTLAIMNSSWTADNFVDAKCIIPLHTGIFSNDKIFPNMLMGQNGITVTILLEDNSRVFRQLDGAMRFRRLPLNPKFRGRTLAGASVVNNGSFNEVYFKQENSINQAPQSLPFCVGEKLGFQRWISGNASVVAFQ</sequence>
<organism evidence="2">
    <name type="scientific">marine sediment metagenome</name>
    <dbReference type="NCBI Taxonomy" id="412755"/>
    <lineage>
        <taxon>unclassified sequences</taxon>
        <taxon>metagenomes</taxon>
        <taxon>ecological metagenomes</taxon>
    </lineage>
</organism>
<feature type="compositionally biased region" description="Polar residues" evidence="1">
    <location>
        <begin position="92"/>
        <end position="109"/>
    </location>
</feature>
<proteinExistence type="predicted"/>
<name>X0X885_9ZZZZ</name>
<evidence type="ECO:0000313" key="2">
    <source>
        <dbReference type="EMBL" id="GAG39255.1"/>
    </source>
</evidence>
<feature type="non-terminal residue" evidence="2">
    <location>
        <position position="1"/>
    </location>
</feature>
<feature type="region of interest" description="Disordered" evidence="1">
    <location>
        <begin position="82"/>
        <end position="109"/>
    </location>
</feature>
<dbReference type="AlphaFoldDB" id="X0X885"/>
<reference evidence="2" key="1">
    <citation type="journal article" date="2014" name="Front. Microbiol.">
        <title>High frequency of phylogenetically diverse reductive dehalogenase-homologous genes in deep subseafloor sedimentary metagenomes.</title>
        <authorList>
            <person name="Kawai M."/>
            <person name="Futagami T."/>
            <person name="Toyoda A."/>
            <person name="Takaki Y."/>
            <person name="Nishi S."/>
            <person name="Hori S."/>
            <person name="Arai W."/>
            <person name="Tsubouchi T."/>
            <person name="Morono Y."/>
            <person name="Uchiyama I."/>
            <person name="Ito T."/>
            <person name="Fujiyama A."/>
            <person name="Inagaki F."/>
            <person name="Takami H."/>
        </authorList>
    </citation>
    <scope>NUCLEOTIDE SEQUENCE</scope>
    <source>
        <strain evidence="2">Expedition CK06-06</strain>
    </source>
</reference>
<comment type="caution">
    <text evidence="2">The sequence shown here is derived from an EMBL/GenBank/DDBJ whole genome shotgun (WGS) entry which is preliminary data.</text>
</comment>
<accession>X0X885</accession>
<feature type="non-terminal residue" evidence="2">
    <location>
        <position position="250"/>
    </location>
</feature>